<comment type="caution">
    <text evidence="2">The sequence shown here is derived from an EMBL/GenBank/DDBJ whole genome shotgun (WGS) entry which is preliminary data.</text>
</comment>
<proteinExistence type="predicted"/>
<keyword evidence="3" id="KW-1185">Reference proteome</keyword>
<dbReference type="AlphaFoldDB" id="A0AAN9FHZ6"/>
<reference evidence="2 3" key="1">
    <citation type="submission" date="2024-01" db="EMBL/GenBank/DDBJ databases">
        <title>The genomes of 5 underutilized Papilionoideae crops provide insights into root nodulation and disease resistanc.</title>
        <authorList>
            <person name="Yuan L."/>
        </authorList>
    </citation>
    <scope>NUCLEOTIDE SEQUENCE [LARGE SCALE GENOMIC DNA]</scope>
    <source>
        <strain evidence="2">ZHUSHIDOU_FW_LH</strain>
        <tissue evidence="2">Leaf</tissue>
    </source>
</reference>
<gene>
    <name evidence="2" type="ORF">RIF29_15945</name>
</gene>
<sequence>MKEFGSPANGEWYQEEEDLPENKWYKEEDVIDDVATGGKNPQAKTSKAGNKRKNENMKKKEDEVLRTMRYLEKSGSDWLNKMTTQVFLPDAEDFEFAKKQAVQFSIANHGEEPPDPGPTGSRGIEPRGMVSPCSQIDDVVVRQGKDDEARMGKGSQIQSSKMGNDE</sequence>
<accession>A0AAN9FHZ6</accession>
<evidence type="ECO:0000313" key="3">
    <source>
        <dbReference type="Proteomes" id="UP001372338"/>
    </source>
</evidence>
<evidence type="ECO:0000256" key="1">
    <source>
        <dbReference type="SAM" id="MobiDB-lite"/>
    </source>
</evidence>
<name>A0AAN9FHZ6_CROPI</name>
<organism evidence="2 3">
    <name type="scientific">Crotalaria pallida</name>
    <name type="common">Smooth rattlebox</name>
    <name type="synonym">Crotalaria striata</name>
    <dbReference type="NCBI Taxonomy" id="3830"/>
    <lineage>
        <taxon>Eukaryota</taxon>
        <taxon>Viridiplantae</taxon>
        <taxon>Streptophyta</taxon>
        <taxon>Embryophyta</taxon>
        <taxon>Tracheophyta</taxon>
        <taxon>Spermatophyta</taxon>
        <taxon>Magnoliopsida</taxon>
        <taxon>eudicotyledons</taxon>
        <taxon>Gunneridae</taxon>
        <taxon>Pentapetalae</taxon>
        <taxon>rosids</taxon>
        <taxon>fabids</taxon>
        <taxon>Fabales</taxon>
        <taxon>Fabaceae</taxon>
        <taxon>Papilionoideae</taxon>
        <taxon>50 kb inversion clade</taxon>
        <taxon>genistoids sensu lato</taxon>
        <taxon>core genistoids</taxon>
        <taxon>Crotalarieae</taxon>
        <taxon>Crotalaria</taxon>
    </lineage>
</organism>
<protein>
    <submittedName>
        <fullName evidence="2">Uncharacterized protein</fullName>
    </submittedName>
</protein>
<feature type="compositionally biased region" description="Polar residues" evidence="1">
    <location>
        <begin position="155"/>
        <end position="166"/>
    </location>
</feature>
<feature type="region of interest" description="Disordered" evidence="1">
    <location>
        <begin position="105"/>
        <end position="166"/>
    </location>
</feature>
<dbReference type="Proteomes" id="UP001372338">
    <property type="component" value="Unassembled WGS sequence"/>
</dbReference>
<dbReference type="EMBL" id="JAYWIO010000003">
    <property type="protein sequence ID" value="KAK7274846.1"/>
    <property type="molecule type" value="Genomic_DNA"/>
</dbReference>
<feature type="compositionally biased region" description="Basic and acidic residues" evidence="1">
    <location>
        <begin position="139"/>
        <end position="151"/>
    </location>
</feature>
<evidence type="ECO:0000313" key="2">
    <source>
        <dbReference type="EMBL" id="KAK7274846.1"/>
    </source>
</evidence>
<feature type="region of interest" description="Disordered" evidence="1">
    <location>
        <begin position="1"/>
        <end position="58"/>
    </location>
</feature>